<gene>
    <name evidence="2" type="ORF">SAMN05444377_105161</name>
</gene>
<evidence type="ECO:0000313" key="2">
    <source>
        <dbReference type="EMBL" id="SHF25568.1"/>
    </source>
</evidence>
<dbReference type="OrthoDB" id="1419485at2"/>
<evidence type="ECO:0000313" key="3">
    <source>
        <dbReference type="Proteomes" id="UP000184147"/>
    </source>
</evidence>
<dbReference type="InterPro" id="IPR021255">
    <property type="entry name" value="DUF2807"/>
</dbReference>
<feature type="domain" description="Putative auto-transporter adhesin head GIN" evidence="1">
    <location>
        <begin position="39"/>
        <end position="258"/>
    </location>
</feature>
<name>A0A1M5A5L1_9FLAO</name>
<evidence type="ECO:0000259" key="1">
    <source>
        <dbReference type="Pfam" id="PF10988"/>
    </source>
</evidence>
<proteinExistence type="predicted"/>
<keyword evidence="3" id="KW-1185">Reference proteome</keyword>
<dbReference type="Proteomes" id="UP000184147">
    <property type="component" value="Unassembled WGS sequence"/>
</dbReference>
<reference evidence="2 3" key="1">
    <citation type="submission" date="2016-11" db="EMBL/GenBank/DDBJ databases">
        <authorList>
            <person name="Jaros S."/>
            <person name="Januszkiewicz K."/>
            <person name="Wedrychowicz H."/>
        </authorList>
    </citation>
    <scope>NUCLEOTIDE SEQUENCE [LARGE SCALE GENOMIC DNA]</scope>
    <source>
        <strain evidence="2 3">DSM 25660</strain>
    </source>
</reference>
<accession>A0A1M5A5L1</accession>
<organism evidence="2 3">
    <name type="scientific">Flavobacterium fontis</name>
    <dbReference type="NCBI Taxonomy" id="1124188"/>
    <lineage>
        <taxon>Bacteria</taxon>
        <taxon>Pseudomonadati</taxon>
        <taxon>Bacteroidota</taxon>
        <taxon>Flavobacteriia</taxon>
        <taxon>Flavobacteriales</taxon>
        <taxon>Flavobacteriaceae</taxon>
        <taxon>Flavobacterium</taxon>
    </lineage>
</organism>
<dbReference type="AlphaFoldDB" id="A0A1M5A5L1"/>
<dbReference type="Pfam" id="PF10988">
    <property type="entry name" value="DUF2807"/>
    <property type="match status" value="1"/>
</dbReference>
<dbReference type="RefSeq" id="WP_073362692.1">
    <property type="nucleotide sequence ID" value="NZ_FQVQ01000005.1"/>
</dbReference>
<protein>
    <submittedName>
        <fullName evidence="2">Putative auto-transporter adhesin, head GIN domain</fullName>
    </submittedName>
</protein>
<dbReference type="EMBL" id="FQVQ01000005">
    <property type="protein sequence ID" value="SHF25568.1"/>
    <property type="molecule type" value="Genomic_DNA"/>
</dbReference>
<dbReference type="STRING" id="1124188.SAMN05444377_105161"/>
<dbReference type="Gene3D" id="2.160.20.120">
    <property type="match status" value="1"/>
</dbReference>
<sequence>MNRIYIIIALVFTLGVQAQKKEKVKGSKIVTVEQKKIEAFNALEISDNLEVFLIKGSECGLEIEADDNLHDAIGISVVGRQLRLSTLKSAFGYKKLSIRVTYTDDFIAVTTKDEAKINALSEMKLDAITFTSFDDSKVFVNAQCKKFELIANDHSKSELNIKSDECRINLSKSAQCKALITGHDLTFDAYQKATAEVEGDVENITLRLDNNSGFTGKNLDCKSGKITTESYSRASIKVDKQLTLSMAGKSQLDLYGEPKIELVVFTDSAVLSKKPLK</sequence>